<dbReference type="EMBL" id="CP070608">
    <property type="protein sequence ID" value="QSE98960.1"/>
    <property type="molecule type" value="Genomic_DNA"/>
</dbReference>
<protein>
    <submittedName>
        <fullName evidence="1">Uncharacterized protein</fullName>
    </submittedName>
</protein>
<name>A0A974WMG1_9BACT</name>
<evidence type="ECO:0000313" key="2">
    <source>
        <dbReference type="Proteomes" id="UP000662783"/>
    </source>
</evidence>
<dbReference type="RefSeq" id="WP_205723474.1">
    <property type="nucleotide sequence ID" value="NZ_CP070608.1"/>
</dbReference>
<organism evidence="1 2">
    <name type="scientific">Fulvivirga lutea</name>
    <dbReference type="NCBI Taxonomy" id="2810512"/>
    <lineage>
        <taxon>Bacteria</taxon>
        <taxon>Pseudomonadati</taxon>
        <taxon>Bacteroidota</taxon>
        <taxon>Cytophagia</taxon>
        <taxon>Cytophagales</taxon>
        <taxon>Fulvivirgaceae</taxon>
        <taxon>Fulvivirga</taxon>
    </lineage>
</organism>
<reference evidence="1" key="1">
    <citation type="submission" date="2021-02" db="EMBL/GenBank/DDBJ databases">
        <title>Fulvivirga sp. S481 isolated from sea water.</title>
        <authorList>
            <person name="Bae S.S."/>
            <person name="Baek K."/>
        </authorList>
    </citation>
    <scope>NUCLEOTIDE SEQUENCE</scope>
    <source>
        <strain evidence="1">S481</strain>
    </source>
</reference>
<accession>A0A974WMG1</accession>
<dbReference type="AlphaFoldDB" id="A0A974WMG1"/>
<proteinExistence type="predicted"/>
<sequence length="182" mass="20820">MNHSTEGVTLIAAFVSDVINLYEGKSDQTILKNMASDLSLQDPMKHVPMETYNKMCNWIEHNVGKANARLLGRKIGETAYQSMVAQKMVNENSSPIEMMKALQQVANFVIRDPQKRGWEIIKDEPKEIIMRRTQTFNGTLQLGLLDTLIRKTKVVSPSVDLIKEVALGDEYDEYRITWLKLY</sequence>
<keyword evidence="2" id="KW-1185">Reference proteome</keyword>
<dbReference type="KEGG" id="fuv:JR347_07715"/>
<evidence type="ECO:0000313" key="1">
    <source>
        <dbReference type="EMBL" id="QSE98960.1"/>
    </source>
</evidence>
<dbReference type="Proteomes" id="UP000662783">
    <property type="component" value="Chromosome"/>
</dbReference>
<gene>
    <name evidence="1" type="ORF">JR347_07715</name>
</gene>